<keyword evidence="5" id="KW-0498">Mitosis</keyword>
<organism evidence="9 10">
    <name type="scientific">Cetraspora pellucida</name>
    <dbReference type="NCBI Taxonomy" id="1433469"/>
    <lineage>
        <taxon>Eukaryota</taxon>
        <taxon>Fungi</taxon>
        <taxon>Fungi incertae sedis</taxon>
        <taxon>Mucoromycota</taxon>
        <taxon>Glomeromycotina</taxon>
        <taxon>Glomeromycetes</taxon>
        <taxon>Diversisporales</taxon>
        <taxon>Gigasporaceae</taxon>
        <taxon>Cetraspora</taxon>
    </lineage>
</organism>
<dbReference type="Pfam" id="PF12348">
    <property type="entry name" value="CLASP_N"/>
    <property type="match status" value="1"/>
</dbReference>
<dbReference type="EMBL" id="CAJVQA010004938">
    <property type="protein sequence ID" value="CAG8609698.1"/>
    <property type="molecule type" value="Genomic_DNA"/>
</dbReference>
<evidence type="ECO:0000256" key="2">
    <source>
        <dbReference type="ARBA" id="ARBA00009549"/>
    </source>
</evidence>
<keyword evidence="4" id="KW-0493">Microtubule</keyword>
<feature type="compositionally biased region" description="Polar residues" evidence="7">
    <location>
        <begin position="341"/>
        <end position="360"/>
    </location>
</feature>
<comment type="similarity">
    <text evidence="2">Belongs to the CLASP family.</text>
</comment>
<keyword evidence="6" id="KW-0175">Coiled coil</keyword>
<evidence type="ECO:0000256" key="1">
    <source>
        <dbReference type="ARBA" id="ARBA00004186"/>
    </source>
</evidence>
<feature type="region of interest" description="Disordered" evidence="7">
    <location>
        <begin position="304"/>
        <end position="371"/>
    </location>
</feature>
<keyword evidence="10" id="KW-1185">Reference proteome</keyword>
<keyword evidence="5" id="KW-0131">Cell cycle</keyword>
<gene>
    <name evidence="9" type="ORF">CPELLU_LOCUS7392</name>
</gene>
<feature type="compositionally biased region" description="Basic and acidic residues" evidence="7">
    <location>
        <begin position="304"/>
        <end position="318"/>
    </location>
</feature>
<feature type="non-terminal residue" evidence="9">
    <location>
        <position position="562"/>
    </location>
</feature>
<dbReference type="SUPFAM" id="SSF48371">
    <property type="entry name" value="ARM repeat"/>
    <property type="match status" value="1"/>
</dbReference>
<feature type="domain" description="CLASP N-terminal" evidence="8">
    <location>
        <begin position="12"/>
        <end position="231"/>
    </location>
</feature>
<comment type="subcellular location">
    <subcellularLocation>
        <location evidence="1">Cytoplasm</location>
        <location evidence="1">Cytoskeleton</location>
        <location evidence="1">Spindle</location>
    </subcellularLocation>
</comment>
<dbReference type="InterPro" id="IPR011989">
    <property type="entry name" value="ARM-like"/>
</dbReference>
<dbReference type="AlphaFoldDB" id="A0A9N9CPR2"/>
<evidence type="ECO:0000313" key="10">
    <source>
        <dbReference type="Proteomes" id="UP000789759"/>
    </source>
</evidence>
<dbReference type="GO" id="GO:0005876">
    <property type="term" value="C:spindle microtubule"/>
    <property type="evidence" value="ECO:0007669"/>
    <property type="project" value="TreeGrafter"/>
</dbReference>
<dbReference type="GO" id="GO:0051301">
    <property type="term" value="P:cell division"/>
    <property type="evidence" value="ECO:0007669"/>
    <property type="project" value="UniProtKB-KW"/>
</dbReference>
<evidence type="ECO:0000313" key="9">
    <source>
        <dbReference type="EMBL" id="CAG8609698.1"/>
    </source>
</evidence>
<evidence type="ECO:0000256" key="3">
    <source>
        <dbReference type="ARBA" id="ARBA00022618"/>
    </source>
</evidence>
<dbReference type="GO" id="GO:1990023">
    <property type="term" value="C:mitotic spindle midzone"/>
    <property type="evidence" value="ECO:0007669"/>
    <property type="project" value="TreeGrafter"/>
</dbReference>
<dbReference type="GO" id="GO:0005815">
    <property type="term" value="C:microtubule organizing center"/>
    <property type="evidence" value="ECO:0007669"/>
    <property type="project" value="TreeGrafter"/>
</dbReference>
<dbReference type="PANTHER" id="PTHR21567:SF9">
    <property type="entry name" value="CLIP-ASSOCIATING PROTEIN"/>
    <property type="match status" value="1"/>
</dbReference>
<sequence>MSEIKVESAAQLENEIKKIQETFQVKETEHTWQLFDDALKRLASLSRGGAINYEKTFISGIKSLRQPILDSILTDRTRLSGTATELVEELGRVLGPKFDTLAESFVPAILKLCTRANKIFISRAQKCMMTIIRGCHVPNLIPKFKEALQGQSKILRTCASDFVLVSIEVNDVGNLNNYIADLEWIIREGAIDSAPAVRATSKKILEIYKVKFDLRLEEFVNTLSPNAKKNLGIQERTSNQRPRIKTLQKSRKYNVQQMQDDVIIYMKNDENAKDKKPNNVISEKTATVQDDITCTGAGVVQRVKSKDRAGTNQEEKTKASRVLNTSKSNNAKPTRPPLPSRTINVPVVSSNKTKPVQTSTNKKKSAPFSSYKPPLVKESKVAINSIPKPSKVTATATSTAEGLTTTATISVSISAASTPDRTQSMSKYAPSSARIFGRTKDRQYTPYEKPAIGFATRKYKNKIPQDSSELSAKLNAYANKIIEELTGQRENIEDNENMTLELIPKLEEQIFETNTQRSRVSLKQALSATQLITPIPSKPSPPLTFIDPVKFLEDVRGADVRD</sequence>
<dbReference type="GO" id="GO:0008017">
    <property type="term" value="F:microtubule binding"/>
    <property type="evidence" value="ECO:0007669"/>
    <property type="project" value="TreeGrafter"/>
</dbReference>
<evidence type="ECO:0000256" key="5">
    <source>
        <dbReference type="ARBA" id="ARBA00022776"/>
    </source>
</evidence>
<dbReference type="OrthoDB" id="46159at2759"/>
<evidence type="ECO:0000259" key="8">
    <source>
        <dbReference type="Pfam" id="PF12348"/>
    </source>
</evidence>
<dbReference type="Gene3D" id="1.25.10.10">
    <property type="entry name" value="Leucine-rich Repeat Variant"/>
    <property type="match status" value="1"/>
</dbReference>
<dbReference type="GO" id="GO:0005881">
    <property type="term" value="C:cytoplasmic microtubule"/>
    <property type="evidence" value="ECO:0007669"/>
    <property type="project" value="TreeGrafter"/>
</dbReference>
<dbReference type="PANTHER" id="PTHR21567">
    <property type="entry name" value="CLASP"/>
    <property type="match status" value="1"/>
</dbReference>
<feature type="compositionally biased region" description="Polar residues" evidence="7">
    <location>
        <begin position="322"/>
        <end position="332"/>
    </location>
</feature>
<evidence type="ECO:0000256" key="6">
    <source>
        <dbReference type="SAM" id="Coils"/>
    </source>
</evidence>
<evidence type="ECO:0000256" key="7">
    <source>
        <dbReference type="SAM" id="MobiDB-lite"/>
    </source>
</evidence>
<dbReference type="InterPro" id="IPR016024">
    <property type="entry name" value="ARM-type_fold"/>
</dbReference>
<comment type="caution">
    <text evidence="9">The sequence shown here is derived from an EMBL/GenBank/DDBJ whole genome shotgun (WGS) entry which is preliminary data.</text>
</comment>
<evidence type="ECO:0000256" key="4">
    <source>
        <dbReference type="ARBA" id="ARBA00022701"/>
    </source>
</evidence>
<dbReference type="GO" id="GO:0090307">
    <property type="term" value="P:mitotic spindle assembly"/>
    <property type="evidence" value="ECO:0007669"/>
    <property type="project" value="TreeGrafter"/>
</dbReference>
<keyword evidence="3" id="KW-0132">Cell division</keyword>
<protein>
    <submittedName>
        <fullName evidence="9">5182_t:CDS:1</fullName>
    </submittedName>
</protein>
<feature type="coiled-coil region" evidence="6">
    <location>
        <begin position="2"/>
        <end position="29"/>
    </location>
</feature>
<dbReference type="InterPro" id="IPR024395">
    <property type="entry name" value="CLASP_N_dom"/>
</dbReference>
<proteinExistence type="inferred from homology"/>
<name>A0A9N9CPR2_9GLOM</name>
<dbReference type="Proteomes" id="UP000789759">
    <property type="component" value="Unassembled WGS sequence"/>
</dbReference>
<reference evidence="9" key="1">
    <citation type="submission" date="2021-06" db="EMBL/GenBank/DDBJ databases">
        <authorList>
            <person name="Kallberg Y."/>
            <person name="Tangrot J."/>
            <person name="Rosling A."/>
        </authorList>
    </citation>
    <scope>NUCLEOTIDE SEQUENCE</scope>
    <source>
        <strain evidence="9">FL966</strain>
    </source>
</reference>
<accession>A0A9N9CPR2</accession>